<comment type="cofactor">
    <cofactor evidence="1">
        <name>Cu(2+)</name>
        <dbReference type="ChEBI" id="CHEBI:29036"/>
    </cofactor>
</comment>
<dbReference type="InterPro" id="IPR002227">
    <property type="entry name" value="Tyrosinase_Cu-bd"/>
</dbReference>
<dbReference type="EMBL" id="MU004189">
    <property type="protein sequence ID" value="KAF2495650.1"/>
    <property type="molecule type" value="Genomic_DNA"/>
</dbReference>
<dbReference type="EC" id="1.14.18.1" evidence="3"/>
<evidence type="ECO:0000259" key="12">
    <source>
        <dbReference type="PROSITE" id="PS00498"/>
    </source>
</evidence>
<dbReference type="SUPFAM" id="SSF48056">
    <property type="entry name" value="Di-copper centre-containing domain"/>
    <property type="match status" value="1"/>
</dbReference>
<evidence type="ECO:0000256" key="9">
    <source>
        <dbReference type="ARBA" id="ARBA00048233"/>
    </source>
</evidence>
<proteinExistence type="inferred from homology"/>
<protein>
    <recommendedName>
        <fullName evidence="3">tyrosinase</fullName>
        <ecNumber evidence="3">1.14.18.1</ecNumber>
    </recommendedName>
</protein>
<dbReference type="InterPro" id="IPR041640">
    <property type="entry name" value="Tyrosinase_C"/>
</dbReference>
<dbReference type="GO" id="GO:0042438">
    <property type="term" value="P:melanin biosynthetic process"/>
    <property type="evidence" value="ECO:0007669"/>
    <property type="project" value="UniProtKB-KW"/>
</dbReference>
<evidence type="ECO:0000256" key="8">
    <source>
        <dbReference type="ARBA" id="ARBA00023101"/>
    </source>
</evidence>
<comment type="catalytic activity">
    <reaction evidence="10">
        <text>L-tyrosine + O2 = L-dopaquinone + H2O</text>
        <dbReference type="Rhea" id="RHEA:18117"/>
        <dbReference type="ChEBI" id="CHEBI:15377"/>
        <dbReference type="ChEBI" id="CHEBI:15379"/>
        <dbReference type="ChEBI" id="CHEBI:57924"/>
        <dbReference type="ChEBI" id="CHEBI:58315"/>
        <dbReference type="EC" id="1.14.18.1"/>
    </reaction>
</comment>
<name>A0A6A6QUQ7_9PEZI</name>
<feature type="chain" id="PRO_5025486777" description="tyrosinase" evidence="11">
    <location>
        <begin position="21"/>
        <end position="601"/>
    </location>
</feature>
<evidence type="ECO:0000256" key="7">
    <source>
        <dbReference type="ARBA" id="ARBA00023033"/>
    </source>
</evidence>
<evidence type="ECO:0000256" key="2">
    <source>
        <dbReference type="ARBA" id="ARBA00009928"/>
    </source>
</evidence>
<evidence type="ECO:0000256" key="3">
    <source>
        <dbReference type="ARBA" id="ARBA00011906"/>
    </source>
</evidence>
<keyword evidence="8" id="KW-0470">Melanin biosynthesis</keyword>
<dbReference type="AlphaFoldDB" id="A0A6A6QUQ7"/>
<dbReference type="InterPro" id="IPR008922">
    <property type="entry name" value="Di-copper_centre_dom_sf"/>
</dbReference>
<evidence type="ECO:0000256" key="11">
    <source>
        <dbReference type="SAM" id="SignalP"/>
    </source>
</evidence>
<comment type="catalytic activity">
    <reaction evidence="9">
        <text>2 L-dopa + O2 = 2 L-dopaquinone + 2 H2O</text>
        <dbReference type="Rhea" id="RHEA:34287"/>
        <dbReference type="ChEBI" id="CHEBI:15377"/>
        <dbReference type="ChEBI" id="CHEBI:15379"/>
        <dbReference type="ChEBI" id="CHEBI:57504"/>
        <dbReference type="ChEBI" id="CHEBI:57924"/>
        <dbReference type="EC" id="1.14.18.1"/>
    </reaction>
</comment>
<gene>
    <name evidence="13" type="ORF">BU16DRAFT_539577</name>
</gene>
<evidence type="ECO:0000313" key="14">
    <source>
        <dbReference type="Proteomes" id="UP000799750"/>
    </source>
</evidence>
<evidence type="ECO:0000256" key="4">
    <source>
        <dbReference type="ARBA" id="ARBA00022723"/>
    </source>
</evidence>
<organism evidence="13 14">
    <name type="scientific">Lophium mytilinum</name>
    <dbReference type="NCBI Taxonomy" id="390894"/>
    <lineage>
        <taxon>Eukaryota</taxon>
        <taxon>Fungi</taxon>
        <taxon>Dikarya</taxon>
        <taxon>Ascomycota</taxon>
        <taxon>Pezizomycotina</taxon>
        <taxon>Dothideomycetes</taxon>
        <taxon>Pleosporomycetidae</taxon>
        <taxon>Mytilinidiales</taxon>
        <taxon>Mytilinidiaceae</taxon>
        <taxon>Lophium</taxon>
    </lineage>
</organism>
<keyword evidence="6" id="KW-0186">Copper</keyword>
<dbReference type="Pfam" id="PF00264">
    <property type="entry name" value="Tyrosinase"/>
    <property type="match status" value="1"/>
</dbReference>
<evidence type="ECO:0000256" key="5">
    <source>
        <dbReference type="ARBA" id="ARBA00023002"/>
    </source>
</evidence>
<feature type="signal peptide" evidence="11">
    <location>
        <begin position="1"/>
        <end position="20"/>
    </location>
</feature>
<dbReference type="OrthoDB" id="6132182at2759"/>
<comment type="similarity">
    <text evidence="2">Belongs to the tyrosinase family.</text>
</comment>
<evidence type="ECO:0000256" key="1">
    <source>
        <dbReference type="ARBA" id="ARBA00001973"/>
    </source>
</evidence>
<dbReference type="PANTHER" id="PTHR11474">
    <property type="entry name" value="TYROSINASE FAMILY MEMBER"/>
    <property type="match status" value="1"/>
</dbReference>
<sequence length="601" mass="66857">MSRYLRTAAVVLAVLSSAICKPIGSLSHLAEELEYRQAPGVARRGNYHAISSPVGGVHPRLEIRDLKKDVDAWNVFVLGMKWWQEEVDPNDAFSWYKIMGIHGMQQAWDSVPQADGGSGGYCTHSSNLFLTWHRPYCALIEQTLLGNARTAVSKFPNGGLKDRYSKVLETLRVPYFDWARNLASGDPTLPDFFQRPKVNIVTSTGNQTVDNPLFSYKFPSNSKKDLYDPKNDLSWSEYPNTVRIPTSQDANAASRNDVVNSELQKTSLNLRERVHHILTLETNFSNVSSSSYDGDSLESVHDIVHMTIGGEGGHMSNVPYSSFDPIFMFHHLNIDHIAAMWQKGHRDTWVQPQTQEYTTFARPNNAVADENSELYPFHKTAGGEFFTSQDVRDYTVFGYTYDDISDDPATLLQTIENHYGDSAPSNQKREAGIIQEVETVMEQIYVAQIKAPKFALSGGYFVYVFVGDAPGDDSDPTCWNSHPNFAGSTAVWSSDNMKHSTNGTGMVNTAVPLTWTLKKHVEDGKVADLCEIDLVTEYLKTKLSWRVLSVQKHNVPLGAVPGIELSVVTAPVTPGDATKFPVAGQYETVFTQRVGVDAGYC</sequence>
<keyword evidence="7" id="KW-0503">Monooxygenase</keyword>
<dbReference type="Gene3D" id="1.10.1280.10">
    <property type="entry name" value="Di-copper center containing domain from catechol oxidase"/>
    <property type="match status" value="1"/>
</dbReference>
<keyword evidence="4" id="KW-0479">Metal-binding</keyword>
<dbReference type="InterPro" id="IPR050316">
    <property type="entry name" value="Tyrosinase/Hemocyanin"/>
</dbReference>
<evidence type="ECO:0000256" key="6">
    <source>
        <dbReference type="ARBA" id="ARBA00023008"/>
    </source>
</evidence>
<evidence type="ECO:0000256" key="10">
    <source>
        <dbReference type="ARBA" id="ARBA00048881"/>
    </source>
</evidence>
<accession>A0A6A6QUQ7</accession>
<dbReference type="GO" id="GO:0046872">
    <property type="term" value="F:metal ion binding"/>
    <property type="evidence" value="ECO:0007669"/>
    <property type="project" value="UniProtKB-KW"/>
</dbReference>
<dbReference type="Gene3D" id="2.60.310.20">
    <property type="match status" value="1"/>
</dbReference>
<keyword evidence="14" id="KW-1185">Reference proteome</keyword>
<dbReference type="PROSITE" id="PS00498">
    <property type="entry name" value="TYROSINASE_2"/>
    <property type="match status" value="1"/>
</dbReference>
<dbReference type="Pfam" id="PF18132">
    <property type="entry name" value="Tyrosinase_C"/>
    <property type="match status" value="1"/>
</dbReference>
<feature type="domain" description="Tyrosinase copper-binding" evidence="12">
    <location>
        <begin position="324"/>
        <end position="335"/>
    </location>
</feature>
<dbReference type="GO" id="GO:0004503">
    <property type="term" value="F:tyrosinase activity"/>
    <property type="evidence" value="ECO:0007669"/>
    <property type="project" value="UniProtKB-EC"/>
</dbReference>
<reference evidence="13" key="1">
    <citation type="journal article" date="2020" name="Stud. Mycol.">
        <title>101 Dothideomycetes genomes: a test case for predicting lifestyles and emergence of pathogens.</title>
        <authorList>
            <person name="Haridas S."/>
            <person name="Albert R."/>
            <person name="Binder M."/>
            <person name="Bloem J."/>
            <person name="Labutti K."/>
            <person name="Salamov A."/>
            <person name="Andreopoulos B."/>
            <person name="Baker S."/>
            <person name="Barry K."/>
            <person name="Bills G."/>
            <person name="Bluhm B."/>
            <person name="Cannon C."/>
            <person name="Castanera R."/>
            <person name="Culley D."/>
            <person name="Daum C."/>
            <person name="Ezra D."/>
            <person name="Gonzalez J."/>
            <person name="Henrissat B."/>
            <person name="Kuo A."/>
            <person name="Liang C."/>
            <person name="Lipzen A."/>
            <person name="Lutzoni F."/>
            <person name="Magnuson J."/>
            <person name="Mondo S."/>
            <person name="Nolan M."/>
            <person name="Ohm R."/>
            <person name="Pangilinan J."/>
            <person name="Park H.-J."/>
            <person name="Ramirez L."/>
            <person name="Alfaro M."/>
            <person name="Sun H."/>
            <person name="Tritt A."/>
            <person name="Yoshinaga Y."/>
            <person name="Zwiers L.-H."/>
            <person name="Turgeon B."/>
            <person name="Goodwin S."/>
            <person name="Spatafora J."/>
            <person name="Crous P."/>
            <person name="Grigoriev I."/>
        </authorList>
    </citation>
    <scope>NUCLEOTIDE SEQUENCE</scope>
    <source>
        <strain evidence="13">CBS 269.34</strain>
    </source>
</reference>
<dbReference type="PRINTS" id="PR00092">
    <property type="entry name" value="TYROSINASE"/>
</dbReference>
<evidence type="ECO:0000313" key="13">
    <source>
        <dbReference type="EMBL" id="KAF2495650.1"/>
    </source>
</evidence>
<keyword evidence="11" id="KW-0732">Signal</keyword>
<keyword evidence="5" id="KW-0560">Oxidoreductase</keyword>
<dbReference type="Proteomes" id="UP000799750">
    <property type="component" value="Unassembled WGS sequence"/>
</dbReference>
<dbReference type="PANTHER" id="PTHR11474:SF76">
    <property type="entry name" value="SHKT DOMAIN-CONTAINING PROTEIN"/>
    <property type="match status" value="1"/>
</dbReference>